<accession>A0ACC2XQN0</accession>
<protein>
    <submittedName>
        <fullName evidence="1">Uncharacterized protein</fullName>
    </submittedName>
</protein>
<proteinExistence type="predicted"/>
<comment type="caution">
    <text evidence="1">The sequence shown here is derived from an EMBL/GenBank/DDBJ whole genome shotgun (WGS) entry which is preliminary data.</text>
</comment>
<gene>
    <name evidence="1" type="ORF">QFC24_002040</name>
</gene>
<dbReference type="EMBL" id="JASBWV010000005">
    <property type="protein sequence ID" value="KAJ9126308.1"/>
    <property type="molecule type" value="Genomic_DNA"/>
</dbReference>
<sequence>MPLTSLPRKRVLTAATLQRTDADSSGMSLPQPASSTLPYRRPRYRWTLHSIRNFGRAHPVIVFFVTTYLLLFLRPLWFYATHAKSHGFLAQPIPANHHIIGFLHRYILPSFLVRILYRFGSGRDYAYQFPIPEIVNARPPSEWPLPELTRPVYRPRRKLRHRASTVRIHDEAVLNQKTYYELVSPAYLAFHTFSIANSTNARDFRDLSRRHQRNRIPEEYTHLIDWQFVLASPPSWAEDVWAELEVEQAEHGDLLVLDELANEEQERMPENMNDGKTYRWMQEVVKRAEDGRGRPTLWVMKTDTDTYHILPNLLKFLESYSPAEPTFFGSSYGISYTPNAYFQGLGYGMSWGLLRTLVDANIPHNLTVGHEDHITGSWMWSLPALPPNPHKAHPPSRINPIDNIMAFTPPRQDPYTGLIRADFYERASSWYYWWIPKTERMIIAHGMKTKEASVPNFHTLNRPVLRMIDLISCFVSQEYLQAVTWIDDLWLHPKWIGQSAHSAYMWQPPEGMRSLTLKLSGDS</sequence>
<name>A0ACC2XQN0_9TREE</name>
<dbReference type="Proteomes" id="UP001234202">
    <property type="component" value="Unassembled WGS sequence"/>
</dbReference>
<evidence type="ECO:0000313" key="1">
    <source>
        <dbReference type="EMBL" id="KAJ9126308.1"/>
    </source>
</evidence>
<evidence type="ECO:0000313" key="2">
    <source>
        <dbReference type="Proteomes" id="UP001234202"/>
    </source>
</evidence>
<reference evidence="1" key="1">
    <citation type="submission" date="2023-04" db="EMBL/GenBank/DDBJ databases">
        <title>Draft Genome sequencing of Naganishia species isolated from polar environments using Oxford Nanopore Technology.</title>
        <authorList>
            <person name="Leo P."/>
            <person name="Venkateswaran K."/>
        </authorList>
    </citation>
    <scope>NUCLEOTIDE SEQUENCE</scope>
    <source>
        <strain evidence="1">DBVPG 5303</strain>
    </source>
</reference>
<keyword evidence="2" id="KW-1185">Reference proteome</keyword>
<organism evidence="1 2">
    <name type="scientific">Naganishia onofrii</name>
    <dbReference type="NCBI Taxonomy" id="1851511"/>
    <lineage>
        <taxon>Eukaryota</taxon>
        <taxon>Fungi</taxon>
        <taxon>Dikarya</taxon>
        <taxon>Basidiomycota</taxon>
        <taxon>Agaricomycotina</taxon>
        <taxon>Tremellomycetes</taxon>
        <taxon>Filobasidiales</taxon>
        <taxon>Filobasidiaceae</taxon>
        <taxon>Naganishia</taxon>
    </lineage>
</organism>